<accession>A0A7X8XZE3</accession>
<comment type="caution">
    <text evidence="1">The sequence shown here is derived from an EMBL/GenBank/DDBJ whole genome shotgun (WGS) entry which is preliminary data.</text>
</comment>
<evidence type="ECO:0000313" key="2">
    <source>
        <dbReference type="Proteomes" id="UP000585050"/>
    </source>
</evidence>
<protein>
    <recommendedName>
        <fullName evidence="3">Peptidase S24/S26A/S26B/S26C domain-containing protein</fullName>
    </recommendedName>
</protein>
<evidence type="ECO:0008006" key="3">
    <source>
        <dbReference type="Google" id="ProtNLM"/>
    </source>
</evidence>
<dbReference type="EMBL" id="JABAIL010000016">
    <property type="protein sequence ID" value="NLR94968.1"/>
    <property type="molecule type" value="Genomic_DNA"/>
</dbReference>
<dbReference type="AlphaFoldDB" id="A0A7X8XZE3"/>
<dbReference type="Proteomes" id="UP000585050">
    <property type="component" value="Unassembled WGS sequence"/>
</dbReference>
<name>A0A7X8XZE3_9BACT</name>
<organism evidence="1 2">
    <name type="scientific">Flammeovirga agarivorans</name>
    <dbReference type="NCBI Taxonomy" id="2726742"/>
    <lineage>
        <taxon>Bacteria</taxon>
        <taxon>Pseudomonadati</taxon>
        <taxon>Bacteroidota</taxon>
        <taxon>Cytophagia</taxon>
        <taxon>Cytophagales</taxon>
        <taxon>Flammeovirgaceae</taxon>
        <taxon>Flammeovirga</taxon>
    </lineage>
</organism>
<reference evidence="1 2" key="1">
    <citation type="submission" date="2020-04" db="EMBL/GenBank/DDBJ databases">
        <title>Flammeovirga sp. SR4, a novel species isolated from seawater.</title>
        <authorList>
            <person name="Wang X."/>
        </authorList>
    </citation>
    <scope>NUCLEOTIDE SEQUENCE [LARGE SCALE GENOMIC DNA]</scope>
    <source>
        <strain evidence="1 2">SR4</strain>
    </source>
</reference>
<sequence length="103" mass="11834">MNEIPESMLKVSADDIIERGNDTFFVRMSIDINAWNMKKDDIFVISKGNKNNLKAGEFFLGIVAGEFKVMQRGKNGINYRFPNVIEKRETSSWGKIMYGIHKV</sequence>
<proteinExistence type="predicted"/>
<dbReference type="RefSeq" id="WP_168885677.1">
    <property type="nucleotide sequence ID" value="NZ_JABAIL010000016.1"/>
</dbReference>
<evidence type="ECO:0000313" key="1">
    <source>
        <dbReference type="EMBL" id="NLR94968.1"/>
    </source>
</evidence>
<keyword evidence="2" id="KW-1185">Reference proteome</keyword>
<gene>
    <name evidence="1" type="ORF">HGP29_27425</name>
</gene>